<protein>
    <recommendedName>
        <fullName evidence="3">Heterokaryon incompatibility domain-containing protein</fullName>
    </recommendedName>
</protein>
<evidence type="ECO:0000313" key="2">
    <source>
        <dbReference type="Proteomes" id="UP000016924"/>
    </source>
</evidence>
<keyword evidence="2" id="KW-1185">Reference proteome</keyword>
<dbReference type="EMBL" id="JH767560">
    <property type="protein sequence ID" value="EON62691.1"/>
    <property type="molecule type" value="Genomic_DNA"/>
</dbReference>
<evidence type="ECO:0008006" key="3">
    <source>
        <dbReference type="Google" id="ProtNLM"/>
    </source>
</evidence>
<organism evidence="1 2">
    <name type="scientific">Coniosporium apollinis (strain CBS 100218)</name>
    <name type="common">Rock-inhabiting black yeast</name>
    <dbReference type="NCBI Taxonomy" id="1168221"/>
    <lineage>
        <taxon>Eukaryota</taxon>
        <taxon>Fungi</taxon>
        <taxon>Dikarya</taxon>
        <taxon>Ascomycota</taxon>
        <taxon>Pezizomycotina</taxon>
        <taxon>Dothideomycetes</taxon>
        <taxon>Dothideomycetes incertae sedis</taxon>
        <taxon>Coniosporium</taxon>
    </lineage>
</organism>
<dbReference type="AlphaFoldDB" id="R7YM40"/>
<dbReference type="GeneID" id="19899226"/>
<accession>R7YM40</accession>
<evidence type="ECO:0000313" key="1">
    <source>
        <dbReference type="EMBL" id="EON62691.1"/>
    </source>
</evidence>
<dbReference type="HOGENOM" id="CLU_504327_0_0_1"/>
<dbReference type="Proteomes" id="UP000016924">
    <property type="component" value="Unassembled WGS sequence"/>
</dbReference>
<dbReference type="PANTHER" id="PTHR24148:SF73">
    <property type="entry name" value="HET DOMAIN PROTEIN (AFU_ORTHOLOGUE AFUA_8G01020)"/>
    <property type="match status" value="1"/>
</dbReference>
<name>R7YM40_CONA1</name>
<dbReference type="PANTHER" id="PTHR24148">
    <property type="entry name" value="ANKYRIN REPEAT DOMAIN-CONTAINING PROTEIN 39 HOMOLOG-RELATED"/>
    <property type="match status" value="1"/>
</dbReference>
<sequence length="540" mass="62970">MAHDEGYDIARKFTPEMWEGVARESAQDLGYFLKEEGFRPLSRQEYHDFYLRCVDDIFQETLKILDKMAGTGDGVHLYEYPVFFFIDEEGGRRRHGLNTCWFTVMDCIHWLLTRKWWTRVWTLQEAVLPHVDPIVHAPPYSFRLSRLLNGVHAMLHHNSQSCCKWFGYVILTEYRDSYEGRHYAQARSVIEQRRSLTSERQQSLQPEEVTVPLADVVQSIRGRQATEIRDRWFGILGFLHPEWQKEDSNSSGWTTAELFTKCSKLIFSSSGDLIRMSFARRQRRSQVSGLPSWALDLSVEFQEDKGDWNHWKLYNASANVEFLYVGETGEWSDLKDADLEVKAIRIGTVQACGGLIPLDAFDSGDTSSRILKLVEDWQELYRNHVQSADDSAFWRTIFMDRNHEIHWLHKRIMSLNERRVDKIRLWWKQWKRTGRHHDLNPDRKADNGSRGDFTYRELSLCVKMAKFFVTTQGVPGMGPRDMQPSDEVYALAGCESLAVLRRGSRNGKNCLTFVGLCFVDGWMYGRATCGSPQWETLHLY</sequence>
<gene>
    <name evidence="1" type="ORF">W97_01915</name>
</gene>
<dbReference type="InterPro" id="IPR052895">
    <property type="entry name" value="HetReg/Transcr_Mod"/>
</dbReference>
<proteinExistence type="predicted"/>
<dbReference type="RefSeq" id="XP_007778008.1">
    <property type="nucleotide sequence ID" value="XM_007779818.1"/>
</dbReference>
<dbReference type="OrthoDB" id="3553147at2759"/>
<reference evidence="2" key="1">
    <citation type="submission" date="2012-06" db="EMBL/GenBank/DDBJ databases">
        <title>The genome sequence of Coniosporium apollinis CBS 100218.</title>
        <authorList>
            <consortium name="The Broad Institute Genome Sequencing Platform"/>
            <person name="Cuomo C."/>
            <person name="Gorbushina A."/>
            <person name="Noack S."/>
            <person name="Walker B."/>
            <person name="Young S.K."/>
            <person name="Zeng Q."/>
            <person name="Gargeya S."/>
            <person name="Fitzgerald M."/>
            <person name="Haas B."/>
            <person name="Abouelleil A."/>
            <person name="Alvarado L."/>
            <person name="Arachchi H.M."/>
            <person name="Berlin A.M."/>
            <person name="Chapman S.B."/>
            <person name="Goldberg J."/>
            <person name="Griggs A."/>
            <person name="Gujja S."/>
            <person name="Hansen M."/>
            <person name="Howarth C."/>
            <person name="Imamovic A."/>
            <person name="Larimer J."/>
            <person name="McCowan C."/>
            <person name="Montmayeur A."/>
            <person name="Murphy C."/>
            <person name="Neiman D."/>
            <person name="Pearson M."/>
            <person name="Priest M."/>
            <person name="Roberts A."/>
            <person name="Saif S."/>
            <person name="Shea T."/>
            <person name="Sisk P."/>
            <person name="Sykes S."/>
            <person name="Wortman J."/>
            <person name="Nusbaum C."/>
            <person name="Birren B."/>
        </authorList>
    </citation>
    <scope>NUCLEOTIDE SEQUENCE [LARGE SCALE GENOMIC DNA]</scope>
    <source>
        <strain evidence="2">CBS 100218</strain>
    </source>
</reference>